<evidence type="ECO:0008006" key="9">
    <source>
        <dbReference type="Google" id="ProtNLM"/>
    </source>
</evidence>
<comment type="subcellular location">
    <subcellularLocation>
        <location evidence="1">Membrane</location>
        <topology evidence="1">Multi-pass membrane protein</topology>
    </subcellularLocation>
</comment>
<dbReference type="eggNOG" id="COG1584">
    <property type="taxonomic scope" value="Bacteria"/>
</dbReference>
<gene>
    <name evidence="7" type="ordered locus">Acel_0527</name>
</gene>
<dbReference type="GO" id="GO:0005886">
    <property type="term" value="C:plasma membrane"/>
    <property type="evidence" value="ECO:0007669"/>
    <property type="project" value="TreeGrafter"/>
</dbReference>
<feature type="transmembrane region" description="Helical" evidence="6">
    <location>
        <begin position="197"/>
        <end position="219"/>
    </location>
</feature>
<dbReference type="AlphaFoldDB" id="A0LS90"/>
<feature type="transmembrane region" description="Helical" evidence="6">
    <location>
        <begin position="171"/>
        <end position="191"/>
    </location>
</feature>
<sequence length="261" mass="26758">MEASNARTAEPYPRAENPMTSSAQLVYPDDQTGWLARTRVTLSPMAAPSILGFFGLFVAAVMVGAWQAGWYGTDATPAVLWPLVMLFGGLAQLVAGFAALRARDAVAVALHGTWGAFWLAWGVLQILVATGVNSAIAIGSADTGLAFWFLAVGAVTLLTALAAIPYHLGFAAVAWTLTAAAGLSAAGFWAGDLNTTRAGGVLFVIAAAIAWLVAGAMVFEGATGRTVLPSGRLAKGASIPGRSAIQPLEFSAGEPGVRIGQ</sequence>
<dbReference type="OrthoDB" id="9787939at2"/>
<feature type="transmembrane region" description="Helical" evidence="6">
    <location>
        <begin position="78"/>
        <end position="100"/>
    </location>
</feature>
<reference evidence="7 8" key="1">
    <citation type="journal article" date="2009" name="Genome Res.">
        <title>Complete genome of the cellulolytic thermophile Acidothermus cellulolyticus 11B provides insights into its ecophysiological and evolutionary adaptations.</title>
        <authorList>
            <person name="Barabote R.D."/>
            <person name="Xie G."/>
            <person name="Leu D.H."/>
            <person name="Normand P."/>
            <person name="Necsulea A."/>
            <person name="Daubin V."/>
            <person name="Medigue C."/>
            <person name="Adney W.S."/>
            <person name="Xu X.C."/>
            <person name="Lapidus A."/>
            <person name="Parales R.E."/>
            <person name="Detter C."/>
            <person name="Pujic P."/>
            <person name="Bruce D."/>
            <person name="Lavire C."/>
            <person name="Challacombe J.F."/>
            <person name="Brettin T.S."/>
            <person name="Berry A.M."/>
        </authorList>
    </citation>
    <scope>NUCLEOTIDE SEQUENCE [LARGE SCALE GENOMIC DNA]</scope>
    <source>
        <strain evidence="8">ATCC 43068 / DSM 8971 / 11B</strain>
    </source>
</reference>
<evidence type="ECO:0000256" key="4">
    <source>
        <dbReference type="ARBA" id="ARBA00022989"/>
    </source>
</evidence>
<name>A0LS90_ACIC1</name>
<dbReference type="InParanoid" id="A0LS90"/>
<dbReference type="GO" id="GO:0015123">
    <property type="term" value="F:acetate transmembrane transporter activity"/>
    <property type="evidence" value="ECO:0007669"/>
    <property type="project" value="TreeGrafter"/>
</dbReference>
<dbReference type="PANTHER" id="PTHR31123:SF1">
    <property type="entry name" value="ACCUMULATION OF DYADS PROTEIN 2-RELATED"/>
    <property type="match status" value="1"/>
</dbReference>
<dbReference type="InterPro" id="IPR051633">
    <property type="entry name" value="AceTr"/>
</dbReference>
<dbReference type="RefSeq" id="WP_011719363.1">
    <property type="nucleotide sequence ID" value="NC_008578.1"/>
</dbReference>
<proteinExistence type="inferred from homology"/>
<keyword evidence="3 6" id="KW-0812">Transmembrane</keyword>
<evidence type="ECO:0000313" key="7">
    <source>
        <dbReference type="EMBL" id="ABK52300.1"/>
    </source>
</evidence>
<dbReference type="InterPro" id="IPR000791">
    <property type="entry name" value="Gpr1/Fun34/SatP-like"/>
</dbReference>
<feature type="transmembrane region" description="Helical" evidence="6">
    <location>
        <begin position="45"/>
        <end position="66"/>
    </location>
</feature>
<dbReference type="HOGENOM" id="CLU_096902_0_0_11"/>
<dbReference type="EMBL" id="CP000481">
    <property type="protein sequence ID" value="ABK52300.1"/>
    <property type="molecule type" value="Genomic_DNA"/>
</dbReference>
<protein>
    <recommendedName>
        <fullName evidence="9">GPR1/FUN34/yaaH family protein</fullName>
    </recommendedName>
</protein>
<dbReference type="KEGG" id="ace:Acel_0527"/>
<feature type="transmembrane region" description="Helical" evidence="6">
    <location>
        <begin position="112"/>
        <end position="139"/>
    </location>
</feature>
<dbReference type="Pfam" id="PF01184">
    <property type="entry name" value="Gpr1_Fun34_YaaH"/>
    <property type="match status" value="1"/>
</dbReference>
<evidence type="ECO:0000256" key="5">
    <source>
        <dbReference type="ARBA" id="ARBA00023136"/>
    </source>
</evidence>
<keyword evidence="4 6" id="KW-1133">Transmembrane helix</keyword>
<evidence type="ECO:0000313" key="8">
    <source>
        <dbReference type="Proteomes" id="UP000008221"/>
    </source>
</evidence>
<dbReference type="PANTHER" id="PTHR31123">
    <property type="entry name" value="ACCUMULATION OF DYADS PROTEIN 2-RELATED"/>
    <property type="match status" value="1"/>
</dbReference>
<dbReference type="Proteomes" id="UP000008221">
    <property type="component" value="Chromosome"/>
</dbReference>
<comment type="similarity">
    <text evidence="2">Belongs to the acetate uptake transporter (AceTr) (TC 2.A.96) family.</text>
</comment>
<evidence type="ECO:0000256" key="6">
    <source>
        <dbReference type="SAM" id="Phobius"/>
    </source>
</evidence>
<evidence type="ECO:0000256" key="2">
    <source>
        <dbReference type="ARBA" id="ARBA00005587"/>
    </source>
</evidence>
<accession>A0LS90</accession>
<evidence type="ECO:0000256" key="3">
    <source>
        <dbReference type="ARBA" id="ARBA00022692"/>
    </source>
</evidence>
<organism evidence="7 8">
    <name type="scientific">Acidothermus cellulolyticus (strain ATCC 43068 / DSM 8971 / 11B)</name>
    <dbReference type="NCBI Taxonomy" id="351607"/>
    <lineage>
        <taxon>Bacteria</taxon>
        <taxon>Bacillati</taxon>
        <taxon>Actinomycetota</taxon>
        <taxon>Actinomycetes</taxon>
        <taxon>Acidothermales</taxon>
        <taxon>Acidothermaceae</taxon>
        <taxon>Acidothermus</taxon>
    </lineage>
</organism>
<evidence type="ECO:0000256" key="1">
    <source>
        <dbReference type="ARBA" id="ARBA00004141"/>
    </source>
</evidence>
<keyword evidence="5 6" id="KW-0472">Membrane</keyword>
<feature type="transmembrane region" description="Helical" evidence="6">
    <location>
        <begin position="145"/>
        <end position="164"/>
    </location>
</feature>
<keyword evidence="8" id="KW-1185">Reference proteome</keyword>